<evidence type="ECO:0000313" key="2">
    <source>
        <dbReference type="EMBL" id="KAK8991086.1"/>
    </source>
</evidence>
<reference evidence="2 3" key="1">
    <citation type="journal article" date="2024" name="G3 (Bethesda)">
        <title>Genome assembly of Hibiscus sabdariffa L. provides insights into metabolisms of medicinal natural products.</title>
        <authorList>
            <person name="Kim T."/>
        </authorList>
    </citation>
    <scope>NUCLEOTIDE SEQUENCE [LARGE SCALE GENOMIC DNA]</scope>
    <source>
        <strain evidence="2">TK-2024</strain>
        <tissue evidence="2">Old leaves</tissue>
    </source>
</reference>
<dbReference type="Proteomes" id="UP001396334">
    <property type="component" value="Unassembled WGS sequence"/>
</dbReference>
<accession>A0ABR2PRL3</accession>
<proteinExistence type="predicted"/>
<protein>
    <submittedName>
        <fullName evidence="2">Uncharacterized protein</fullName>
    </submittedName>
</protein>
<evidence type="ECO:0000313" key="3">
    <source>
        <dbReference type="Proteomes" id="UP001396334"/>
    </source>
</evidence>
<feature type="transmembrane region" description="Helical" evidence="1">
    <location>
        <begin position="48"/>
        <end position="68"/>
    </location>
</feature>
<keyword evidence="1" id="KW-0472">Membrane</keyword>
<organism evidence="2 3">
    <name type="scientific">Hibiscus sabdariffa</name>
    <name type="common">roselle</name>
    <dbReference type="NCBI Taxonomy" id="183260"/>
    <lineage>
        <taxon>Eukaryota</taxon>
        <taxon>Viridiplantae</taxon>
        <taxon>Streptophyta</taxon>
        <taxon>Embryophyta</taxon>
        <taxon>Tracheophyta</taxon>
        <taxon>Spermatophyta</taxon>
        <taxon>Magnoliopsida</taxon>
        <taxon>eudicotyledons</taxon>
        <taxon>Gunneridae</taxon>
        <taxon>Pentapetalae</taxon>
        <taxon>rosids</taxon>
        <taxon>malvids</taxon>
        <taxon>Malvales</taxon>
        <taxon>Malvaceae</taxon>
        <taxon>Malvoideae</taxon>
        <taxon>Hibiscus</taxon>
    </lineage>
</organism>
<evidence type="ECO:0000256" key="1">
    <source>
        <dbReference type="SAM" id="Phobius"/>
    </source>
</evidence>
<dbReference type="EMBL" id="JBBPBN010000052">
    <property type="protein sequence ID" value="KAK8991086.1"/>
    <property type="molecule type" value="Genomic_DNA"/>
</dbReference>
<sequence>MMYPPSIFKFGSWFVCMDSIPMAAEIILGSLNLQQYDVPTKHFQGKSLTFSTALLVLLVLGFACSVFCNEFPMASVPLGFEFSRSDRTRLGCLKIGFFASGFLEGYRRADDIDGFVVGIRQLRTSAMSSVLVVCTASAASIQQDLFVIACIRIQSPGVKETVLYSE</sequence>
<keyword evidence="1" id="KW-0812">Transmembrane</keyword>
<keyword evidence="1" id="KW-1133">Transmembrane helix</keyword>
<keyword evidence="3" id="KW-1185">Reference proteome</keyword>
<gene>
    <name evidence="2" type="ORF">V6N11_062110</name>
</gene>
<feature type="transmembrane region" description="Helical" evidence="1">
    <location>
        <begin position="7"/>
        <end position="28"/>
    </location>
</feature>
<name>A0ABR2PRL3_9ROSI</name>
<comment type="caution">
    <text evidence="2">The sequence shown here is derived from an EMBL/GenBank/DDBJ whole genome shotgun (WGS) entry which is preliminary data.</text>
</comment>